<comment type="similarity">
    <text evidence="2">Belongs to the paired homeobox family. Bicoid subfamily.</text>
</comment>
<proteinExistence type="inferred from homology"/>
<dbReference type="PANTHER" id="PTHR45882">
    <property type="entry name" value="PITUITARY HOMEOBOX HOMOLOG PTX1"/>
    <property type="match status" value="1"/>
</dbReference>
<dbReference type="Pfam" id="PF00046">
    <property type="entry name" value="Homeodomain"/>
    <property type="match status" value="1"/>
</dbReference>
<keyword evidence="3" id="KW-0217">Developmental protein</keyword>
<evidence type="ECO:0000313" key="8">
    <source>
        <dbReference type="EMBL" id="KAG8429991.1"/>
    </source>
</evidence>
<dbReference type="EMBL" id="JAACNH010001840">
    <property type="protein sequence ID" value="KAG8429991.1"/>
    <property type="molecule type" value="Genomic_DNA"/>
</dbReference>
<dbReference type="GO" id="GO:0000981">
    <property type="term" value="F:DNA-binding transcription factor activity, RNA polymerase II-specific"/>
    <property type="evidence" value="ECO:0007669"/>
    <property type="project" value="TreeGrafter"/>
</dbReference>
<dbReference type="PANTHER" id="PTHR45882:SF1">
    <property type="entry name" value="PITUITARY HOMEOBOX 1"/>
    <property type="match status" value="1"/>
</dbReference>
<evidence type="ECO:0000256" key="1">
    <source>
        <dbReference type="ARBA" id="ARBA00004123"/>
    </source>
</evidence>
<protein>
    <recommendedName>
        <fullName evidence="7">Homeobox domain-containing protein</fullName>
    </recommendedName>
</protein>
<evidence type="ECO:0000256" key="6">
    <source>
        <dbReference type="SAM" id="MobiDB-lite"/>
    </source>
</evidence>
<organism evidence="8 9">
    <name type="scientific">Hymenochirus boettgeri</name>
    <name type="common">Congo dwarf clawed frog</name>
    <dbReference type="NCBI Taxonomy" id="247094"/>
    <lineage>
        <taxon>Eukaryota</taxon>
        <taxon>Metazoa</taxon>
        <taxon>Chordata</taxon>
        <taxon>Craniata</taxon>
        <taxon>Vertebrata</taxon>
        <taxon>Euteleostomi</taxon>
        <taxon>Amphibia</taxon>
        <taxon>Batrachia</taxon>
        <taxon>Anura</taxon>
        <taxon>Pipoidea</taxon>
        <taxon>Pipidae</taxon>
        <taxon>Pipinae</taxon>
        <taxon>Hymenochirus</taxon>
    </lineage>
</organism>
<comment type="caution">
    <text evidence="8">The sequence shown here is derived from an EMBL/GenBank/DDBJ whole genome shotgun (WGS) entry which is preliminary data.</text>
</comment>
<feature type="region of interest" description="Disordered" evidence="6">
    <location>
        <begin position="34"/>
        <end position="77"/>
    </location>
</feature>
<evidence type="ECO:0000256" key="3">
    <source>
        <dbReference type="ARBA" id="ARBA00022473"/>
    </source>
</evidence>
<dbReference type="GO" id="GO:0005634">
    <property type="term" value="C:nucleus"/>
    <property type="evidence" value="ECO:0007669"/>
    <property type="project" value="UniProtKB-SubCell"/>
</dbReference>
<gene>
    <name evidence="8" type="ORF">GDO86_018699</name>
</gene>
<dbReference type="InterPro" id="IPR001356">
    <property type="entry name" value="HD"/>
</dbReference>
<dbReference type="OrthoDB" id="6159439at2759"/>
<accession>A0A8T2IHE5</accession>
<dbReference type="Gene3D" id="1.10.10.60">
    <property type="entry name" value="Homeodomain-like"/>
    <property type="match status" value="1"/>
</dbReference>
<evidence type="ECO:0000256" key="5">
    <source>
        <dbReference type="RuleBase" id="RU000682"/>
    </source>
</evidence>
<keyword evidence="4 5" id="KW-0539">Nucleus</keyword>
<name>A0A8T2IHE5_9PIPI</name>
<dbReference type="CDD" id="cd00086">
    <property type="entry name" value="homeodomain"/>
    <property type="match status" value="1"/>
</dbReference>
<keyword evidence="4 5" id="KW-0238">DNA-binding</keyword>
<feature type="compositionally biased region" description="Polar residues" evidence="6">
    <location>
        <begin position="57"/>
        <end position="67"/>
    </location>
</feature>
<reference evidence="8" key="1">
    <citation type="thesis" date="2020" institute="ProQuest LLC" country="789 East Eisenhower Parkway, Ann Arbor, MI, USA">
        <title>Comparative Genomics and Chromosome Evolution.</title>
        <authorList>
            <person name="Mudd A.B."/>
        </authorList>
    </citation>
    <scope>NUCLEOTIDE SEQUENCE</scope>
    <source>
        <strain evidence="8">Female2</strain>
        <tissue evidence="8">Blood</tissue>
    </source>
</reference>
<dbReference type="Proteomes" id="UP000812440">
    <property type="component" value="Unassembled WGS sequence"/>
</dbReference>
<dbReference type="PROSITE" id="PS50071">
    <property type="entry name" value="HOMEOBOX_2"/>
    <property type="match status" value="1"/>
</dbReference>
<feature type="domain" description="Homeobox" evidence="7">
    <location>
        <begin position="73"/>
        <end position="112"/>
    </location>
</feature>
<keyword evidence="9" id="KW-1185">Reference proteome</keyword>
<dbReference type="AlphaFoldDB" id="A0A8T2IHE5"/>
<feature type="DNA-binding region" description="Homeobox" evidence="4">
    <location>
        <begin position="75"/>
        <end position="113"/>
    </location>
</feature>
<evidence type="ECO:0000313" key="9">
    <source>
        <dbReference type="Proteomes" id="UP000812440"/>
    </source>
</evidence>
<dbReference type="GO" id="GO:0000978">
    <property type="term" value="F:RNA polymerase II cis-regulatory region sequence-specific DNA binding"/>
    <property type="evidence" value="ECO:0007669"/>
    <property type="project" value="TreeGrafter"/>
</dbReference>
<comment type="subcellular location">
    <subcellularLocation>
        <location evidence="1 4 5">Nucleus</location>
    </subcellularLocation>
</comment>
<dbReference type="InterPro" id="IPR009057">
    <property type="entry name" value="Homeodomain-like_sf"/>
</dbReference>
<dbReference type="SUPFAM" id="SSF46689">
    <property type="entry name" value="Homeodomain-like"/>
    <property type="match status" value="1"/>
</dbReference>
<sequence>MTSLLVSICKDQKPGIQWTIQPVSLQTLKLQRRTGAEKRRARRAVRTIPPREEAAETENSLYQTTTPGAGGHFPEKRYPDMSMREEIAVWTNLTEARVRGLVQNRRAKWRKRNETQMDLCKNGYVPQFSGLMQPYDEMYAATHTTTGPQRADLPTLSTKSFTFFNSMSPLSSSPCSLAPVLSLP</sequence>
<dbReference type="GO" id="GO:0009653">
    <property type="term" value="P:anatomical structure morphogenesis"/>
    <property type="evidence" value="ECO:0007669"/>
    <property type="project" value="TreeGrafter"/>
</dbReference>
<dbReference type="SMART" id="SM00389">
    <property type="entry name" value="HOX"/>
    <property type="match status" value="1"/>
</dbReference>
<evidence type="ECO:0000256" key="2">
    <source>
        <dbReference type="ARBA" id="ARBA00006503"/>
    </source>
</evidence>
<keyword evidence="4 5" id="KW-0371">Homeobox</keyword>
<evidence type="ECO:0000256" key="4">
    <source>
        <dbReference type="PROSITE-ProRule" id="PRU00108"/>
    </source>
</evidence>
<evidence type="ECO:0000259" key="7">
    <source>
        <dbReference type="PROSITE" id="PS50071"/>
    </source>
</evidence>